<dbReference type="EMBL" id="FQNC01000137">
    <property type="protein sequence ID" value="SGZ35462.1"/>
    <property type="molecule type" value="Genomic_DNA"/>
</dbReference>
<name>A0A2X0MUE1_9BASI</name>
<organism evidence="1 2">
    <name type="scientific">Microbotryum silenes-dioicae</name>
    <dbReference type="NCBI Taxonomy" id="796604"/>
    <lineage>
        <taxon>Eukaryota</taxon>
        <taxon>Fungi</taxon>
        <taxon>Dikarya</taxon>
        <taxon>Basidiomycota</taxon>
        <taxon>Pucciniomycotina</taxon>
        <taxon>Microbotryomycetes</taxon>
        <taxon>Microbotryales</taxon>
        <taxon>Microbotryaceae</taxon>
        <taxon>Microbotryum</taxon>
    </lineage>
</organism>
<evidence type="ECO:0000313" key="2">
    <source>
        <dbReference type="Proteomes" id="UP000249464"/>
    </source>
</evidence>
<gene>
    <name evidence="1" type="primary">BQ5605_C061g12737</name>
    <name evidence="1" type="ORF">BQ5605_C061G12737</name>
</gene>
<dbReference type="AlphaFoldDB" id="A0A2X0MUE1"/>
<evidence type="ECO:0000313" key="1">
    <source>
        <dbReference type="EMBL" id="SGZ35462.1"/>
    </source>
</evidence>
<reference evidence="1 2" key="1">
    <citation type="submission" date="2016-11" db="EMBL/GenBank/DDBJ databases">
        <authorList>
            <person name="Jaros S."/>
            <person name="Januszkiewicz K."/>
            <person name="Wedrychowicz H."/>
        </authorList>
    </citation>
    <scope>NUCLEOTIDE SEQUENCE [LARGE SCALE GENOMIC DNA]</scope>
</reference>
<sequence>MMKRSSTTFLTNAKRLRTWAKERFHSILVAASWTWSSAAALAQRTTNLNRVLPVFLELGGEDNSCGQVKTQRRVGRQGTEHLRVQLGLLAFSGHTGVFERDFKNGTRRVGDWFRCIECAKAQGGGPVLAEAECFFEHKDAGALACAIFDTDHLQDPRDILLPLLLFITLFLVQR</sequence>
<proteinExistence type="predicted"/>
<protein>
    <submittedName>
        <fullName evidence="1">BQ5605_C061g12737 protein</fullName>
    </submittedName>
</protein>
<accession>A0A2X0MUE1</accession>
<keyword evidence="2" id="KW-1185">Reference proteome</keyword>
<dbReference type="Proteomes" id="UP000249464">
    <property type="component" value="Unassembled WGS sequence"/>
</dbReference>